<proteinExistence type="predicted"/>
<accession>A0A915L6H5</accession>
<sequence>MLKGKGYPDILLKQSNLCSTDIPDIEWHNDDTDDSIESRLTVDMLIKENQSKSKTPEVNLPSYRRKKQKVHLTGSVVLFMVKQSSTTTATSHLNSSTNPTMNHRSIAKMPVHVFGSSYSSAQRTWHTAPLKK</sequence>
<organism evidence="1 2">
    <name type="scientific">Romanomermis culicivorax</name>
    <name type="common">Nematode worm</name>
    <dbReference type="NCBI Taxonomy" id="13658"/>
    <lineage>
        <taxon>Eukaryota</taxon>
        <taxon>Metazoa</taxon>
        <taxon>Ecdysozoa</taxon>
        <taxon>Nematoda</taxon>
        <taxon>Enoplea</taxon>
        <taxon>Dorylaimia</taxon>
        <taxon>Mermithida</taxon>
        <taxon>Mermithoidea</taxon>
        <taxon>Mermithidae</taxon>
        <taxon>Romanomermis</taxon>
    </lineage>
</organism>
<protein>
    <submittedName>
        <fullName evidence="2">Uncharacterized protein</fullName>
    </submittedName>
</protein>
<reference evidence="2" key="1">
    <citation type="submission" date="2022-11" db="UniProtKB">
        <authorList>
            <consortium name="WormBaseParasite"/>
        </authorList>
    </citation>
    <scope>IDENTIFICATION</scope>
</reference>
<dbReference type="AlphaFoldDB" id="A0A915L6H5"/>
<evidence type="ECO:0000313" key="2">
    <source>
        <dbReference type="WBParaSite" id="nRc.2.0.1.t46118-RA"/>
    </source>
</evidence>
<keyword evidence="1" id="KW-1185">Reference proteome</keyword>
<dbReference type="WBParaSite" id="nRc.2.0.1.t46118-RA">
    <property type="protein sequence ID" value="nRc.2.0.1.t46118-RA"/>
    <property type="gene ID" value="nRc.2.0.1.g46118"/>
</dbReference>
<evidence type="ECO:0000313" key="1">
    <source>
        <dbReference type="Proteomes" id="UP000887565"/>
    </source>
</evidence>
<dbReference type="Proteomes" id="UP000887565">
    <property type="component" value="Unplaced"/>
</dbReference>
<name>A0A915L6H5_ROMCU</name>